<reference evidence="1 2" key="1">
    <citation type="submission" date="2016-08" db="EMBL/GenBank/DDBJ databases">
        <authorList>
            <person name="Seilhamer J.J."/>
        </authorList>
    </citation>
    <scope>NUCLEOTIDE SEQUENCE [LARGE SCALE GENOMIC DNA]</scope>
    <source>
        <strain evidence="1">L21-II-0</strain>
    </source>
</reference>
<sequence>MIDFPVWKCSDPHPVPNTITIPGCVKRMLQMTTWLDKNFSSLQPTRAIIMRALRHLRPADRKKLFSEDIPEMRTAEGRWFEAIVYEMILDLSLQTDLILSVVARGADGPAKVRRAQLGQNGLFYSNIGDIKVRGNGQDLAEVDLVLVDHTGALTFGEIITSPADLKEFEAEIRYKKQLFGYLYGQPTVPFLLISSVDISRTAVVRRLLKEPDNVLLTTPTCEDLKGLIRQRDLKRSPTRRIKHEKLISIKDIPPRRPFDYKKLHDERMQSIISTVTSKKGAGELGTPDEIPPIVKKILFGGLYPSAIRMLDARYPIRIKGKTYDPDTVQKQFSKVVLAVNIPEYRPIIYLRTRNKKEYLKMVPSKTGGFKFESRRTPHMAGFFLWLESVQPSLGAELTRELLDAFPAIHAPAVAATGEP</sequence>
<dbReference type="Proteomes" id="UP000184671">
    <property type="component" value="Unassembled WGS sequence"/>
</dbReference>
<evidence type="ECO:0000313" key="1">
    <source>
        <dbReference type="EMBL" id="SCL75574.1"/>
    </source>
</evidence>
<dbReference type="AlphaFoldDB" id="A0A1M4MKX0"/>
<name>A0A1M4MKX0_9EURY</name>
<evidence type="ECO:0000313" key="2">
    <source>
        <dbReference type="Proteomes" id="UP000184671"/>
    </source>
</evidence>
<protein>
    <submittedName>
        <fullName evidence="1">Uncharacterized protein</fullName>
    </submittedName>
</protein>
<organism evidence="1 2">
    <name type="scientific">Methanoculleus chikugoensis</name>
    <dbReference type="NCBI Taxonomy" id="118126"/>
    <lineage>
        <taxon>Archaea</taxon>
        <taxon>Methanobacteriati</taxon>
        <taxon>Methanobacteriota</taxon>
        <taxon>Stenosarchaea group</taxon>
        <taxon>Methanomicrobia</taxon>
        <taxon>Methanomicrobiales</taxon>
        <taxon>Methanomicrobiaceae</taxon>
        <taxon>Methanoculleus</taxon>
    </lineage>
</organism>
<dbReference type="STRING" id="118126.L21_1481"/>
<proteinExistence type="predicted"/>
<dbReference type="EMBL" id="FMID01000035">
    <property type="protein sequence ID" value="SCL75574.1"/>
    <property type="molecule type" value="Genomic_DNA"/>
</dbReference>
<gene>
    <name evidence="1" type="ORF">L21_1481</name>
</gene>
<accession>A0A1M4MKX0</accession>